<evidence type="ECO:0000313" key="2">
    <source>
        <dbReference type="EMBL" id="WUQ10804.1"/>
    </source>
</evidence>
<feature type="region of interest" description="Disordered" evidence="1">
    <location>
        <begin position="49"/>
        <end position="73"/>
    </location>
</feature>
<feature type="compositionally biased region" description="Low complexity" evidence="1">
    <location>
        <begin position="61"/>
        <end position="73"/>
    </location>
</feature>
<feature type="compositionally biased region" description="Basic and acidic residues" evidence="1">
    <location>
        <begin position="49"/>
        <end position="60"/>
    </location>
</feature>
<protein>
    <submittedName>
        <fullName evidence="2">Uncharacterized protein</fullName>
    </submittedName>
</protein>
<organism evidence="2 3">
    <name type="scientific">Streptomyces virginiae</name>
    <name type="common">Streptomyces cinnamonensis</name>
    <dbReference type="NCBI Taxonomy" id="1961"/>
    <lineage>
        <taxon>Bacteria</taxon>
        <taxon>Bacillati</taxon>
        <taxon>Actinomycetota</taxon>
        <taxon>Actinomycetes</taxon>
        <taxon>Kitasatosporales</taxon>
        <taxon>Streptomycetaceae</taxon>
        <taxon>Streptomyces</taxon>
    </lineage>
</organism>
<accession>A0ABZ1T4K5</accession>
<keyword evidence="3" id="KW-1185">Reference proteome</keyword>
<gene>
    <name evidence="2" type="ORF">OG517_04785</name>
</gene>
<evidence type="ECO:0000256" key="1">
    <source>
        <dbReference type="SAM" id="MobiDB-lite"/>
    </source>
</evidence>
<name>A0ABZ1T4K5_STRVG</name>
<dbReference type="EMBL" id="CP108090">
    <property type="protein sequence ID" value="WUQ10804.1"/>
    <property type="molecule type" value="Genomic_DNA"/>
</dbReference>
<reference evidence="2" key="1">
    <citation type="submission" date="2022-10" db="EMBL/GenBank/DDBJ databases">
        <title>The complete genomes of actinobacterial strains from the NBC collection.</title>
        <authorList>
            <person name="Joergensen T.S."/>
            <person name="Alvarez Arevalo M."/>
            <person name="Sterndorff E.B."/>
            <person name="Faurdal D."/>
            <person name="Vuksanovic O."/>
            <person name="Mourched A.-S."/>
            <person name="Charusanti P."/>
            <person name="Shaw S."/>
            <person name="Blin K."/>
            <person name="Weber T."/>
        </authorList>
    </citation>
    <scope>NUCLEOTIDE SEQUENCE</scope>
    <source>
        <strain evidence="2">NBC_00248</strain>
    </source>
</reference>
<evidence type="ECO:0000313" key="3">
    <source>
        <dbReference type="Proteomes" id="UP001432039"/>
    </source>
</evidence>
<dbReference type="Proteomes" id="UP001432039">
    <property type="component" value="Chromosome"/>
</dbReference>
<sequence>MSLPWATRGLKIPYVVRDRRHTMTTGNGGGGWAPYGREALERITALRDDPMENSDMRAAAETRPAATTIPYLP</sequence>
<proteinExistence type="predicted"/>
<dbReference type="RefSeq" id="WP_328960329.1">
    <property type="nucleotide sequence ID" value="NZ_CP108090.1"/>
</dbReference>